<keyword evidence="3" id="KW-1185">Reference proteome</keyword>
<dbReference type="InterPro" id="IPR041162">
    <property type="entry name" value="Bact_HORMA_1"/>
</dbReference>
<protein>
    <recommendedName>
        <fullName evidence="1">Bacterial HORMA domain-containing protein</fullName>
    </recommendedName>
</protein>
<dbReference type="Proteomes" id="UP000295547">
    <property type="component" value="Unassembled WGS sequence"/>
</dbReference>
<dbReference type="EMBL" id="SMBJ01000010">
    <property type="protein sequence ID" value="TCU21812.1"/>
    <property type="molecule type" value="Genomic_DNA"/>
</dbReference>
<dbReference type="AlphaFoldDB" id="A0A4R3QP40"/>
<evidence type="ECO:0000259" key="1">
    <source>
        <dbReference type="Pfam" id="PF18138"/>
    </source>
</evidence>
<evidence type="ECO:0000313" key="2">
    <source>
        <dbReference type="EMBL" id="TCU21812.1"/>
    </source>
</evidence>
<comment type="caution">
    <text evidence="2">The sequence shown here is derived from an EMBL/GenBank/DDBJ whole genome shotgun (WGS) entry which is preliminary data.</text>
</comment>
<accession>A0A4R3QP40</accession>
<feature type="domain" description="Bacterial HORMA" evidence="1">
    <location>
        <begin position="3"/>
        <end position="169"/>
    </location>
</feature>
<dbReference type="OrthoDB" id="7594557at2"/>
<proteinExistence type="predicted"/>
<dbReference type="Pfam" id="PF18138">
    <property type="entry name" value="bacHORMA_1"/>
    <property type="match status" value="1"/>
</dbReference>
<dbReference type="RefSeq" id="WP_132661724.1">
    <property type="nucleotide sequence ID" value="NZ_SMBJ01000010.1"/>
</dbReference>
<sequence>MSSYSTTDTEAFTIAHARRIASKVATDLLRFQSLYNGVPSDATINDYEKEIVEFLRHDCVDTVTYGFKRDGKWTEAVVRYRALSGGILVSDDDPGKIRPRLDVAGASFTSFLSYSNNWWSKTPAERQAIENGCPFQRTSGTEPPLESGYWTEDLNYIAGGRGLGRSTVRKI</sequence>
<reference evidence="2 3" key="1">
    <citation type="submission" date="2019-03" db="EMBL/GenBank/DDBJ databases">
        <title>Genomic Encyclopedia of Type Strains, Phase IV (KMG-V): Genome sequencing to study the core and pangenomes of soil and plant-associated prokaryotes.</title>
        <authorList>
            <person name="Whitman W."/>
        </authorList>
    </citation>
    <scope>NUCLEOTIDE SEQUENCE [LARGE SCALE GENOMIC DNA]</scope>
    <source>
        <strain evidence="2 3">Gr42</strain>
    </source>
</reference>
<gene>
    <name evidence="2" type="ORF">EV130_110156</name>
</gene>
<organism evidence="2 3">
    <name type="scientific">Rhizobium azibense</name>
    <dbReference type="NCBI Taxonomy" id="1136135"/>
    <lineage>
        <taxon>Bacteria</taxon>
        <taxon>Pseudomonadati</taxon>
        <taxon>Pseudomonadota</taxon>
        <taxon>Alphaproteobacteria</taxon>
        <taxon>Hyphomicrobiales</taxon>
        <taxon>Rhizobiaceae</taxon>
        <taxon>Rhizobium/Agrobacterium group</taxon>
        <taxon>Rhizobium</taxon>
    </lineage>
</organism>
<name>A0A4R3QP40_9HYPH</name>
<evidence type="ECO:0000313" key="3">
    <source>
        <dbReference type="Proteomes" id="UP000295547"/>
    </source>
</evidence>